<keyword evidence="1" id="KW-0732">Signal</keyword>
<dbReference type="EMBL" id="JBBGZH010000001">
    <property type="protein sequence ID" value="MEJ5020416.1"/>
    <property type="molecule type" value="Genomic_DNA"/>
</dbReference>
<protein>
    <submittedName>
        <fullName evidence="2">Uncharacterized protein</fullName>
    </submittedName>
</protein>
<evidence type="ECO:0000313" key="3">
    <source>
        <dbReference type="Proteomes" id="UP001375812"/>
    </source>
</evidence>
<sequence length="188" mass="19588">MKLATVLSALIVAELAGLAGPAGAMEAKELAAAVISFEDGAAAQRLEDRIADLIEAGDKAGLDALATQIKKQDGPFFEALAVLQEQNEPVAEGAEPVASNAFAQLAMTMGPCHQANIALRSIVLLVSAGETEPVVRNGIVMIDGNEIDSTYASSISICEKIKKLPDHRPRIGSRCAFTGVCGDDPDMN</sequence>
<name>A0ABU8PE81_9HYPH</name>
<reference evidence="2 3" key="1">
    <citation type="submission" date="2023-12" db="EMBL/GenBank/DDBJ databases">
        <title>Gut-associated functions are favored during microbiome assembly across C. elegans life.</title>
        <authorList>
            <person name="Zimmermann J."/>
        </authorList>
    </citation>
    <scope>NUCLEOTIDE SEQUENCE [LARGE SCALE GENOMIC DNA]</scope>
    <source>
        <strain evidence="2 3">MYb71</strain>
    </source>
</reference>
<feature type="chain" id="PRO_5046198406" evidence="1">
    <location>
        <begin position="25"/>
        <end position="188"/>
    </location>
</feature>
<comment type="caution">
    <text evidence="2">The sequence shown here is derived from an EMBL/GenBank/DDBJ whole genome shotgun (WGS) entry which is preliminary data.</text>
</comment>
<dbReference type="RefSeq" id="WP_286153187.1">
    <property type="nucleotide sequence ID" value="NZ_JBBGZH010000001.1"/>
</dbReference>
<organism evidence="2 3">
    <name type="scientific">Ochrobactrum vermis</name>
    <dbReference type="NCBI Taxonomy" id="1827297"/>
    <lineage>
        <taxon>Bacteria</taxon>
        <taxon>Pseudomonadati</taxon>
        <taxon>Pseudomonadota</taxon>
        <taxon>Alphaproteobacteria</taxon>
        <taxon>Hyphomicrobiales</taxon>
        <taxon>Brucellaceae</taxon>
        <taxon>Brucella/Ochrobactrum group</taxon>
        <taxon>Ochrobactrum</taxon>
    </lineage>
</organism>
<evidence type="ECO:0000256" key="1">
    <source>
        <dbReference type="SAM" id="SignalP"/>
    </source>
</evidence>
<accession>A0ABU8PE81</accession>
<dbReference type="Proteomes" id="UP001375812">
    <property type="component" value="Unassembled WGS sequence"/>
</dbReference>
<evidence type="ECO:0000313" key="2">
    <source>
        <dbReference type="EMBL" id="MEJ5020416.1"/>
    </source>
</evidence>
<feature type="signal peptide" evidence="1">
    <location>
        <begin position="1"/>
        <end position="24"/>
    </location>
</feature>
<proteinExistence type="predicted"/>
<keyword evidence="3" id="KW-1185">Reference proteome</keyword>
<gene>
    <name evidence="2" type="ORF">WH297_11810</name>
</gene>